<protein>
    <submittedName>
        <fullName evidence="1">Uncharacterized protein</fullName>
    </submittedName>
</protein>
<dbReference type="EMBL" id="BK032528">
    <property type="protein sequence ID" value="DAF45942.1"/>
    <property type="molecule type" value="Genomic_DNA"/>
</dbReference>
<accession>A0A8S5S4U0</accession>
<organism evidence="1">
    <name type="scientific">Siphoviridae sp. ctiV651</name>
    <dbReference type="NCBI Taxonomy" id="2827917"/>
    <lineage>
        <taxon>Viruses</taxon>
        <taxon>Duplodnaviria</taxon>
        <taxon>Heunggongvirae</taxon>
        <taxon>Uroviricota</taxon>
        <taxon>Caudoviricetes</taxon>
    </lineage>
</organism>
<name>A0A8S5S4U0_9CAUD</name>
<reference evidence="1" key="1">
    <citation type="journal article" date="2021" name="Proc. Natl. Acad. Sci. U.S.A.">
        <title>A Catalog of Tens of Thousands of Viruses from Human Metagenomes Reveals Hidden Associations with Chronic Diseases.</title>
        <authorList>
            <person name="Tisza M.J."/>
            <person name="Buck C.B."/>
        </authorList>
    </citation>
    <scope>NUCLEOTIDE SEQUENCE</scope>
    <source>
        <strain evidence="1">CtiV651</strain>
    </source>
</reference>
<sequence length="36" mass="4113">MSFAIIWVICFTFSLLSSGCLQISMVTTNLRIKYPK</sequence>
<evidence type="ECO:0000313" key="1">
    <source>
        <dbReference type="EMBL" id="DAF45942.1"/>
    </source>
</evidence>
<proteinExistence type="predicted"/>